<comment type="caution">
    <text evidence="1">The sequence shown here is derived from an EMBL/GenBank/DDBJ whole genome shotgun (WGS) entry which is preliminary data.</text>
</comment>
<gene>
    <name evidence="1" type="ORF">FKR81_25650</name>
</gene>
<dbReference type="OrthoDB" id="3264463at2"/>
<sequence>MRQTEQSGAMTTPLLPPLRVLAPEDLIASVPHILGFHPDDSLVVMAMHEHNLTFTMRVDLPLARHRRPLAEQLLIPIREHQPTSVLLLVFGGVGTADPPEELPHKKLIDVLDDAVDSIGVAVAHAVWVQSCQTGAPWYCYDDIDCGGTMPDPSSSPVAAASAAAGIVTFSNRAEMAALVAPAPDDVLARRSALLDEAVEEQRIATAAGIRLVRDAVGEFPSRTNPLTDDEIVRLLMALSDDRVRDASLSFSIGPTSAAAEHLWLEMTRGCPAPERADPATLLAFTAYLRGDGGLASVALHAAETACPGHRLAGLLRHALDCGLAPARIRALAQGAAQEAAWHLAAGAQQ</sequence>
<dbReference type="Pfam" id="PF13830">
    <property type="entry name" value="DUF4192"/>
    <property type="match status" value="1"/>
</dbReference>
<reference evidence="1 2" key="1">
    <citation type="submission" date="2019-07" db="EMBL/GenBank/DDBJ databases">
        <title>Lentzea xizangensis sp. nov., isolated from Qinghai-Tibetan Plateau Soils.</title>
        <authorList>
            <person name="Huang J."/>
        </authorList>
    </citation>
    <scope>NUCLEOTIDE SEQUENCE [LARGE SCALE GENOMIC DNA]</scope>
    <source>
        <strain evidence="1 2">FXJ1.1311</strain>
    </source>
</reference>
<proteinExistence type="predicted"/>
<protein>
    <submittedName>
        <fullName evidence="1">DUF4192 domain-containing protein</fullName>
    </submittedName>
</protein>
<dbReference type="InterPro" id="IPR025447">
    <property type="entry name" value="DUF4192"/>
</dbReference>
<evidence type="ECO:0000313" key="2">
    <source>
        <dbReference type="Proteomes" id="UP000316639"/>
    </source>
</evidence>
<dbReference type="Proteomes" id="UP000316639">
    <property type="component" value="Unassembled WGS sequence"/>
</dbReference>
<organism evidence="1 2">
    <name type="scientific">Lentzea tibetensis</name>
    <dbReference type="NCBI Taxonomy" id="2591470"/>
    <lineage>
        <taxon>Bacteria</taxon>
        <taxon>Bacillati</taxon>
        <taxon>Actinomycetota</taxon>
        <taxon>Actinomycetes</taxon>
        <taxon>Pseudonocardiales</taxon>
        <taxon>Pseudonocardiaceae</taxon>
        <taxon>Lentzea</taxon>
    </lineage>
</organism>
<keyword evidence="2" id="KW-1185">Reference proteome</keyword>
<dbReference type="AlphaFoldDB" id="A0A563EP24"/>
<accession>A0A563EP24</accession>
<name>A0A563EP24_9PSEU</name>
<dbReference type="EMBL" id="VOBR01000017">
    <property type="protein sequence ID" value="TWP49060.1"/>
    <property type="molecule type" value="Genomic_DNA"/>
</dbReference>
<evidence type="ECO:0000313" key="1">
    <source>
        <dbReference type="EMBL" id="TWP49060.1"/>
    </source>
</evidence>